<proteinExistence type="predicted"/>
<name>A0A1I4EBK2_9RHOB</name>
<dbReference type="PANTHER" id="PTHR34512:SF30">
    <property type="entry name" value="OUTER MEMBRANE PROTEIN ASSEMBLY FACTOR BAMB"/>
    <property type="match status" value="1"/>
</dbReference>
<dbReference type="PROSITE" id="PS51257">
    <property type="entry name" value="PROKAR_LIPOPROTEIN"/>
    <property type="match status" value="1"/>
</dbReference>
<dbReference type="EMBL" id="FOTF01000006">
    <property type="protein sequence ID" value="SFL01766.1"/>
    <property type="molecule type" value="Genomic_DNA"/>
</dbReference>
<evidence type="ECO:0000256" key="1">
    <source>
        <dbReference type="SAM" id="SignalP"/>
    </source>
</evidence>
<keyword evidence="4" id="KW-1185">Reference proteome</keyword>
<feature type="domain" description="Pyrrolo-quinoline quinone repeat" evidence="2">
    <location>
        <begin position="118"/>
        <end position="355"/>
    </location>
</feature>
<dbReference type="PANTHER" id="PTHR34512">
    <property type="entry name" value="CELL SURFACE PROTEIN"/>
    <property type="match status" value="1"/>
</dbReference>
<dbReference type="InterPro" id="IPR011047">
    <property type="entry name" value="Quinoprotein_ADH-like_sf"/>
</dbReference>
<dbReference type="InterPro" id="IPR018391">
    <property type="entry name" value="PQQ_b-propeller_rpt"/>
</dbReference>
<evidence type="ECO:0000313" key="4">
    <source>
        <dbReference type="Proteomes" id="UP000199550"/>
    </source>
</evidence>
<dbReference type="InterPro" id="IPR015943">
    <property type="entry name" value="WD40/YVTN_repeat-like_dom_sf"/>
</dbReference>
<evidence type="ECO:0000259" key="2">
    <source>
        <dbReference type="Pfam" id="PF13360"/>
    </source>
</evidence>
<reference evidence="3 4" key="1">
    <citation type="submission" date="2016-10" db="EMBL/GenBank/DDBJ databases">
        <authorList>
            <person name="de Groot N.N."/>
        </authorList>
    </citation>
    <scope>NUCLEOTIDE SEQUENCE [LARGE SCALE GENOMIC DNA]</scope>
    <source>
        <strain evidence="3 4">DSM 16199</strain>
    </source>
</reference>
<dbReference type="Proteomes" id="UP000199550">
    <property type="component" value="Unassembled WGS sequence"/>
</dbReference>
<sequence length="439" mass="45010">MKGNRAVTSKTLSISLLALVALSACGEKDIILPGTREPIRAEATQVNRALPISFAAPVANANWTHRNGGADHNSPQPALGGSLSQIFAVDIGEGDSKGARITADPVVANGIVYTLDARSHVTATTTGGAAVWSADITPPTDTRSDASGGGLAFGSGRLFVSTGYGTLTALDPATGGVIWVQELDAPGTSAPTVVGDLAYVVSRDSRAWAIDVTNGRIRYQLSGIPSTTSFAGGAGPAVTDDLAVFPFSSGEVMAVFPQGGIQRWSSVISGDRPGQAVGDLSDIGGDPVIDGDRVYVGNFSGVTVALDSASGERIWTAGEGAAGPVWPAGNSVFMVNDLNELVRLDRDTGESIWRTTLPDFVETGSFLRKGRTVYAHFGPIMAGNRLVVASSDGQLRSFDPTSGALLGSVALPGGAASAPAIANGVLYVVNKNGQLLAFR</sequence>
<feature type="domain" description="Pyrrolo-quinoline quinone repeat" evidence="2">
    <location>
        <begin position="379"/>
        <end position="438"/>
    </location>
</feature>
<dbReference type="Gene3D" id="2.130.10.10">
    <property type="entry name" value="YVTN repeat-like/Quinoprotein amine dehydrogenase"/>
    <property type="match status" value="1"/>
</dbReference>
<dbReference type="STRING" id="195913.SAMN04488004_10681"/>
<keyword evidence="1" id="KW-0732">Signal</keyword>
<dbReference type="AlphaFoldDB" id="A0A1I4EBK2"/>
<protein>
    <submittedName>
        <fullName evidence="3">Outer membrane protein assembly factor BamB, contains PQQ-like beta-propeller repeat</fullName>
    </submittedName>
</protein>
<organism evidence="3 4">
    <name type="scientific">Loktanella salsilacus</name>
    <dbReference type="NCBI Taxonomy" id="195913"/>
    <lineage>
        <taxon>Bacteria</taxon>
        <taxon>Pseudomonadati</taxon>
        <taxon>Pseudomonadota</taxon>
        <taxon>Alphaproteobacteria</taxon>
        <taxon>Rhodobacterales</taxon>
        <taxon>Roseobacteraceae</taxon>
        <taxon>Loktanella</taxon>
    </lineage>
</organism>
<dbReference type="SUPFAM" id="SSF50998">
    <property type="entry name" value="Quinoprotein alcohol dehydrogenase-like"/>
    <property type="match status" value="1"/>
</dbReference>
<dbReference type="InterPro" id="IPR002372">
    <property type="entry name" value="PQQ_rpt_dom"/>
</dbReference>
<dbReference type="Pfam" id="PF13360">
    <property type="entry name" value="PQQ_2"/>
    <property type="match status" value="2"/>
</dbReference>
<dbReference type="SMART" id="SM00564">
    <property type="entry name" value="PQQ"/>
    <property type="match status" value="6"/>
</dbReference>
<accession>A0A1I4EBK2</accession>
<feature type="chain" id="PRO_5011796426" evidence="1">
    <location>
        <begin position="24"/>
        <end position="439"/>
    </location>
</feature>
<gene>
    <name evidence="3" type="ORF">SAMN04488004_10681</name>
</gene>
<evidence type="ECO:0000313" key="3">
    <source>
        <dbReference type="EMBL" id="SFL01766.1"/>
    </source>
</evidence>
<feature type="signal peptide" evidence="1">
    <location>
        <begin position="1"/>
        <end position="23"/>
    </location>
</feature>